<comment type="similarity">
    <text evidence="1 6">Belongs to the ATG17 family.</text>
</comment>
<evidence type="ECO:0000256" key="2">
    <source>
        <dbReference type="ARBA" id="ARBA00013806"/>
    </source>
</evidence>
<dbReference type="Proteomes" id="UP001412239">
    <property type="component" value="Unassembled WGS sequence"/>
</dbReference>
<evidence type="ECO:0000313" key="9">
    <source>
        <dbReference type="EMBL" id="CUS12030.1"/>
    </source>
</evidence>
<reference evidence="9" key="1">
    <citation type="submission" date="2015-10" db="EMBL/GenBank/DDBJ databases">
        <authorList>
            <person name="Regsiter A."/>
            <person name="william w."/>
        </authorList>
    </citation>
    <scope>NUCLEOTIDE SEQUENCE</scope>
    <source>
        <strain evidence="9">Montdore</strain>
    </source>
</reference>
<sequence>MSPSPPPPPSLPVSASQAASGAAAASPQSVDLTNWFLDAKRSLASVALCARANSLVDSARGALQEAAIISSKCLFLRNALQDQLLVAIRVNRMMHSVREASKSDFEKIVADLDNADARLNQTLGVLRKSVVDPAFNPPSNPEGEESTPTSTKHRTLHDFVDDEGIENLKSRLRHLIDQVQESHDALLTSLTEFDGDISELDTAINNLTEFASNNAQGGRITSESIMPQIHALEDQAKAMAGLLEALTQHYDRCCAALKQSEPTTNRNQEGGMMGMAESMSPEEKQEMYRVLEKDALEVDDVVTELKERYNDMENIQSHILGQLEELNMLRHNTYATFALFEQFQTNLGSFVERMREFETQQDGYARGMEDRLDELWQLGEFYEGFISAYDAMVIEVGRRKGVSVRMEAIIRDTMKRLQVLYDDDLADREAFKEEQGHLLPVDIWPGVMDLPIRYSVAKDTNGANELPGISKEVVGKALARQQQQGKGGM</sequence>
<evidence type="ECO:0000256" key="4">
    <source>
        <dbReference type="ARBA" id="ARBA00023006"/>
    </source>
</evidence>
<protein>
    <recommendedName>
        <fullName evidence="2 6">Autophagy-related protein 17</fullName>
    </recommendedName>
</protein>
<gene>
    <name evidence="9" type="ORF">GSTUAT00003943001</name>
</gene>
<proteinExistence type="inferred from homology"/>
<evidence type="ECO:0000256" key="7">
    <source>
        <dbReference type="SAM" id="MobiDB-lite"/>
    </source>
</evidence>
<evidence type="ECO:0000256" key="3">
    <source>
        <dbReference type="ARBA" id="ARBA00022490"/>
    </source>
</evidence>
<dbReference type="AlphaFoldDB" id="A0A292PZZ5"/>
<evidence type="ECO:0000259" key="8">
    <source>
        <dbReference type="Pfam" id="PF04108"/>
    </source>
</evidence>
<dbReference type="EMBL" id="LN891007">
    <property type="protein sequence ID" value="CUS12030.1"/>
    <property type="molecule type" value="Genomic_DNA"/>
</dbReference>
<keyword evidence="4 6" id="KW-0072">Autophagy</keyword>
<dbReference type="GO" id="GO:0000422">
    <property type="term" value="P:autophagy of mitochondrion"/>
    <property type="evidence" value="ECO:0007669"/>
    <property type="project" value="TreeGrafter"/>
</dbReference>
<dbReference type="Pfam" id="PF04108">
    <property type="entry name" value="ATG17_like"/>
    <property type="match status" value="1"/>
</dbReference>
<dbReference type="PANTHER" id="PTHR28005">
    <property type="entry name" value="AUTOPHAGY-RELATED PROTEIN 17"/>
    <property type="match status" value="1"/>
</dbReference>
<keyword evidence="3 6" id="KW-0963">Cytoplasm</keyword>
<keyword evidence="5" id="KW-0472">Membrane</keyword>
<accession>A0A292PZZ5</accession>
<dbReference type="GO" id="GO:1990316">
    <property type="term" value="C:Atg1/ULK1 kinase complex"/>
    <property type="evidence" value="ECO:0007669"/>
    <property type="project" value="TreeGrafter"/>
</dbReference>
<dbReference type="GO" id="GO:0000045">
    <property type="term" value="P:autophagosome assembly"/>
    <property type="evidence" value="ECO:0007669"/>
    <property type="project" value="TreeGrafter"/>
</dbReference>
<feature type="region of interest" description="Disordered" evidence="7">
    <location>
        <begin position="131"/>
        <end position="152"/>
    </location>
</feature>
<comment type="function">
    <text evidence="6">Autophagy-specific protein that functions in response to autophagy-inducing signals as a scaffold to recruit other ATG proteins to organize preautophagosomal structure (PAS) formation. Modulates the timing and magnitude of the autophagy response, such as the size of the sequestering vesicles. Plays particularly a role in pexophagy and nucleophagy.</text>
</comment>
<dbReference type="GO" id="GO:0060090">
    <property type="term" value="F:molecular adaptor activity"/>
    <property type="evidence" value="ECO:0007669"/>
    <property type="project" value="TreeGrafter"/>
</dbReference>
<dbReference type="InterPro" id="IPR045326">
    <property type="entry name" value="ATG17-like_dom"/>
</dbReference>
<organism evidence="9 10">
    <name type="scientific">Tuber aestivum</name>
    <name type="common">summer truffle</name>
    <dbReference type="NCBI Taxonomy" id="59557"/>
    <lineage>
        <taxon>Eukaryota</taxon>
        <taxon>Fungi</taxon>
        <taxon>Dikarya</taxon>
        <taxon>Ascomycota</taxon>
        <taxon>Pezizomycotina</taxon>
        <taxon>Pezizomycetes</taxon>
        <taxon>Pezizales</taxon>
        <taxon>Tuberaceae</taxon>
        <taxon>Tuber</taxon>
    </lineage>
</organism>
<evidence type="ECO:0000256" key="1">
    <source>
        <dbReference type="ARBA" id="ARBA00006259"/>
    </source>
</evidence>
<dbReference type="InterPro" id="IPR007240">
    <property type="entry name" value="Atg17"/>
</dbReference>
<evidence type="ECO:0000313" key="10">
    <source>
        <dbReference type="Proteomes" id="UP001412239"/>
    </source>
</evidence>
<dbReference type="GO" id="GO:0034727">
    <property type="term" value="P:piecemeal microautophagy of the nucleus"/>
    <property type="evidence" value="ECO:0007669"/>
    <property type="project" value="TreeGrafter"/>
</dbReference>
<dbReference type="GO" id="GO:0034045">
    <property type="term" value="C:phagophore assembly site membrane"/>
    <property type="evidence" value="ECO:0007669"/>
    <property type="project" value="UniProtKB-SubCell"/>
</dbReference>
<comment type="subcellular location">
    <subcellularLocation>
        <location evidence="6">Cytoplasm</location>
    </subcellularLocation>
    <subcellularLocation>
        <location evidence="6">Preautophagosomal structure membrane</location>
        <topology evidence="6">Peripheral membrane protein</topology>
    </subcellularLocation>
</comment>
<evidence type="ECO:0000256" key="6">
    <source>
        <dbReference type="RuleBase" id="RU368080"/>
    </source>
</evidence>
<evidence type="ECO:0000256" key="5">
    <source>
        <dbReference type="ARBA" id="ARBA00023136"/>
    </source>
</evidence>
<name>A0A292PZZ5_9PEZI</name>
<feature type="domain" description="Autophagy protein ATG17-like" evidence="8">
    <location>
        <begin position="42"/>
        <end position="439"/>
    </location>
</feature>
<dbReference type="PANTHER" id="PTHR28005:SF1">
    <property type="entry name" value="AUTOPHAGY-RELATED PROTEIN 17"/>
    <property type="match status" value="1"/>
</dbReference>
<keyword evidence="10" id="KW-1185">Reference proteome</keyword>
<dbReference type="GO" id="GO:0030295">
    <property type="term" value="F:protein kinase activator activity"/>
    <property type="evidence" value="ECO:0007669"/>
    <property type="project" value="TreeGrafter"/>
</dbReference>